<dbReference type="Proteomes" id="UP000613177">
    <property type="component" value="Unassembled WGS sequence"/>
</dbReference>
<comment type="caution">
    <text evidence="1">The sequence shown here is derived from an EMBL/GenBank/DDBJ whole genome shotgun (WGS) entry which is preliminary data.</text>
</comment>
<dbReference type="AlphaFoldDB" id="A0A8H7VVA9"/>
<sequence>MAHSDSSLYCDKDVVQDKPIEIKIKGEAKRHQNQIDKEEKILKSSIKLFLEAKKKITLYQQKRETLLEKEILPTIRKEIEMIHM</sequence>
<protein>
    <submittedName>
        <fullName evidence="1">Uncharacterized protein</fullName>
    </submittedName>
</protein>
<feature type="non-terminal residue" evidence="1">
    <location>
        <position position="84"/>
    </location>
</feature>
<keyword evidence="2" id="KW-1185">Reference proteome</keyword>
<reference evidence="1" key="1">
    <citation type="submission" date="2021-01" db="EMBL/GenBank/DDBJ databases">
        <title>Metabolic potential, ecology and presence of endohyphal bacteria is reflected in genomic diversity of Mucoromycotina.</title>
        <authorList>
            <person name="Muszewska A."/>
            <person name="Okrasinska A."/>
            <person name="Steczkiewicz K."/>
            <person name="Drgas O."/>
            <person name="Orlowska M."/>
            <person name="Perlinska-Lenart U."/>
            <person name="Aleksandrzak-Piekarczyk T."/>
            <person name="Szatraj K."/>
            <person name="Zielenkiewicz U."/>
            <person name="Pilsyk S."/>
            <person name="Malc E."/>
            <person name="Mieczkowski P."/>
            <person name="Kruszewska J.S."/>
            <person name="Biernat P."/>
            <person name="Pawlowska J."/>
        </authorList>
    </citation>
    <scope>NUCLEOTIDE SEQUENCE</scope>
    <source>
        <strain evidence="1">WA0000018081</strain>
    </source>
</reference>
<dbReference type="EMBL" id="JAEPRE010000459">
    <property type="protein sequence ID" value="KAG2228459.1"/>
    <property type="molecule type" value="Genomic_DNA"/>
</dbReference>
<name>A0A8H7VVA9_9FUNG</name>
<evidence type="ECO:0000313" key="1">
    <source>
        <dbReference type="EMBL" id="KAG2228459.1"/>
    </source>
</evidence>
<evidence type="ECO:0000313" key="2">
    <source>
        <dbReference type="Proteomes" id="UP000613177"/>
    </source>
</evidence>
<proteinExistence type="predicted"/>
<accession>A0A8H7VVA9</accession>
<organism evidence="1 2">
    <name type="scientific">Thamnidium elegans</name>
    <dbReference type="NCBI Taxonomy" id="101142"/>
    <lineage>
        <taxon>Eukaryota</taxon>
        <taxon>Fungi</taxon>
        <taxon>Fungi incertae sedis</taxon>
        <taxon>Mucoromycota</taxon>
        <taxon>Mucoromycotina</taxon>
        <taxon>Mucoromycetes</taxon>
        <taxon>Mucorales</taxon>
        <taxon>Mucorineae</taxon>
        <taxon>Mucoraceae</taxon>
        <taxon>Thamnidium</taxon>
    </lineage>
</organism>
<gene>
    <name evidence="1" type="ORF">INT48_006326</name>
</gene>